<sequence length="349" mass="37191">MKVEMICDLDGVRGDVANYKAQKDGTVLITSREGDKFIFVRDASPHPVKATIDRPLSFGHPALRVEVAGQANIARGTVVVGPVTVEQNQVATGLLAEAEVLREAARDMGGSDRLERAAARKIEQAKNLGGGAAAQVTADRETIKMAGGSIDGAPVAVALAKGQSSHGRQAGTETTALSDRNAVDAYVKNSAYTEALADQRTQPNPGFLERLAARVNYVVKGGKEPEMARVGKLHKRFEQVRVQAGRRIKEGLENARRTVLSVPTNDDLQAARGELGGQIEEARQEARQEATRISDWVTADTGHYGNTGSSGGGGIGGFLSELVHGDWGVHESVIYSKEGMRTAERFGPK</sequence>
<comment type="caution">
    <text evidence="1">The sequence shown here is derived from an EMBL/GenBank/DDBJ whole genome shotgun (WGS) entry which is preliminary data.</text>
</comment>
<protein>
    <submittedName>
        <fullName evidence="1">Uncharacterized protein</fullName>
    </submittedName>
</protein>
<reference evidence="1 2" key="1">
    <citation type="submission" date="2017-09" db="EMBL/GenBank/DDBJ databases">
        <title>Depth-based differentiation of microbial function through sediment-hosted aquifers and enrichment of novel symbionts in the deep terrestrial subsurface.</title>
        <authorList>
            <person name="Probst A.J."/>
            <person name="Ladd B."/>
            <person name="Jarett J.K."/>
            <person name="Geller-Mcgrath D.E."/>
            <person name="Sieber C.M."/>
            <person name="Emerson J.B."/>
            <person name="Anantharaman K."/>
            <person name="Thomas B.C."/>
            <person name="Malmstrom R."/>
            <person name="Stieglmeier M."/>
            <person name="Klingl A."/>
            <person name="Woyke T."/>
            <person name="Ryan C.M."/>
            <person name="Banfield J.F."/>
        </authorList>
    </citation>
    <scope>NUCLEOTIDE SEQUENCE [LARGE SCALE GENOMIC DNA]</scope>
    <source>
        <strain evidence="1">CG22_combo_CG10-13_8_21_14_all_45_10</strain>
    </source>
</reference>
<organism evidence="1 2">
    <name type="scientific">Candidatus Woesebacteria bacterium CG22_combo_CG10-13_8_21_14_all_45_10</name>
    <dbReference type="NCBI Taxonomy" id="1975060"/>
    <lineage>
        <taxon>Bacteria</taxon>
        <taxon>Candidatus Woeseibacteriota</taxon>
    </lineage>
</organism>
<accession>A0A2H0BI33</accession>
<dbReference type="EMBL" id="PCSV01000003">
    <property type="protein sequence ID" value="PIP57333.1"/>
    <property type="molecule type" value="Genomic_DNA"/>
</dbReference>
<evidence type="ECO:0000313" key="2">
    <source>
        <dbReference type="Proteomes" id="UP000230759"/>
    </source>
</evidence>
<dbReference type="AlphaFoldDB" id="A0A2H0BI33"/>
<name>A0A2H0BI33_9BACT</name>
<evidence type="ECO:0000313" key="1">
    <source>
        <dbReference type="EMBL" id="PIP57333.1"/>
    </source>
</evidence>
<proteinExistence type="predicted"/>
<dbReference type="Proteomes" id="UP000230759">
    <property type="component" value="Unassembled WGS sequence"/>
</dbReference>
<gene>
    <name evidence="1" type="ORF">COX04_00080</name>
</gene>